<evidence type="ECO:0000313" key="1">
    <source>
        <dbReference type="EMBL" id="SMF75650.1"/>
    </source>
</evidence>
<gene>
    <name evidence="1" type="ORF">SAMN05661091_1231</name>
</gene>
<reference evidence="1 2" key="1">
    <citation type="submission" date="2017-04" db="EMBL/GenBank/DDBJ databases">
        <authorList>
            <person name="Afonso C.L."/>
            <person name="Miller P.J."/>
            <person name="Scott M.A."/>
            <person name="Spackman E."/>
            <person name="Goraichik I."/>
            <person name="Dimitrov K.M."/>
            <person name="Suarez D.L."/>
            <person name="Swayne D.E."/>
        </authorList>
    </citation>
    <scope>NUCLEOTIDE SEQUENCE [LARGE SCALE GENOMIC DNA]</scope>
    <source>
        <strain evidence="1 2">N3/975</strain>
    </source>
</reference>
<keyword evidence="2" id="KW-1185">Reference proteome</keyword>
<dbReference type="Proteomes" id="UP000192940">
    <property type="component" value="Chromosome I"/>
</dbReference>
<accession>A0A1X7GWR1</accession>
<dbReference type="AlphaFoldDB" id="A0A1X7GWR1"/>
<evidence type="ECO:0000313" key="2">
    <source>
        <dbReference type="Proteomes" id="UP000192940"/>
    </source>
</evidence>
<name>A0A1X7GWR1_9BACL</name>
<organism evidence="1 2">
    <name type="scientific">Paenibacillus uliginis N3/975</name>
    <dbReference type="NCBI Taxonomy" id="1313296"/>
    <lineage>
        <taxon>Bacteria</taxon>
        <taxon>Bacillati</taxon>
        <taxon>Bacillota</taxon>
        <taxon>Bacilli</taxon>
        <taxon>Bacillales</taxon>
        <taxon>Paenibacillaceae</taxon>
        <taxon>Paenibacillus</taxon>
    </lineage>
</organism>
<dbReference type="EMBL" id="LT840184">
    <property type="protein sequence ID" value="SMF75650.1"/>
    <property type="molecule type" value="Genomic_DNA"/>
</dbReference>
<dbReference type="STRING" id="1313296.SAMN05661091_1231"/>
<dbReference type="RefSeq" id="WP_208918206.1">
    <property type="nucleotide sequence ID" value="NZ_LT840184.1"/>
</dbReference>
<protein>
    <submittedName>
        <fullName evidence="1">Uncharacterized protein</fullName>
    </submittedName>
</protein>
<sequence>MDKNNNANNGNREEAEIIDQAKATAIKHLKDKYELDVEITEEKILPAYIADEVRLKGNVIGSKDQYFNITVNYKTNKTSNFAMSPDLVKAIRDKGYEPFIKKK</sequence>
<proteinExistence type="predicted"/>